<feature type="transmembrane region" description="Helical" evidence="6">
    <location>
        <begin position="706"/>
        <end position="736"/>
    </location>
</feature>
<keyword evidence="4 6" id="KW-1133">Transmembrane helix</keyword>
<sequence length="793" mass="90029">MFKNYIKIAFRSLWKNRLFTGINLLGLSLGLASAVVLILFIQRGLTFDIFHQQSDQIYFVQTEDKESRYNQTVYPVLEQLLKTYPEIEKGTHVQGWGNAWIHHNGKDIQGSTKYVDSTFFDIFSFKLKYGNAANALKNRQSILINSDIALALFGDENPVGQIVTVNDTLNFTVTGVLDNLPANSSIQFEVLMPITNLESDKNFRENADWYNTFATVYLKLDKGTDVNKLEAQFPGFVKTHFAEGAKERKIRIAPIRDFIHYQNPFFKNMIYGAMTIAGFILLIISINLVNLNTAIAFTRAKEIAVRKVTGSNLRQILIQFWIESGIVLVAALAMSVFFAIVYLIPQFNEFRQGRMQLMLNWEQDKITILTLLLIIGIIAFIAGTYPATYLNKLDIRDTIKGKLTRKTESRSWTRESLIVIQFALTIILILGAISVRMQISYMRDAHLGFDKDNIVVVQSDLQYKDENAAVGEFTGILDDLKQDPHVKSLATSGVVPTKYWNNYNVYFSESEPDKEIRFRQAGTSSSYTKTYNIKMLEGRDFSEELDKNGDNNPVVINESAMKALGWKTAVGKRLRPKSNQKVYTIVGVMKDFNYQELKEKIEPLIHWYEGKTALNSYLTIKFDNSKNAASVLAALESKMRKIPAKKPFRFFYLSEELSRQYNDLDGIWKMVNFVTILSIVIALAGIFGLITLAANQRFKEVGIRKVLGASVSGIALLLSRDFIILVLIAIIVGIPLAYRFIKGFLQSYQYHVDLEWYVFALVGAFALLLTILTVGFQSIRAAMMDPVKSLKSE</sequence>
<feature type="transmembrane region" description="Helical" evidence="6">
    <location>
        <begin position="365"/>
        <end position="391"/>
    </location>
</feature>
<dbReference type="RefSeq" id="WP_090335334.1">
    <property type="nucleotide sequence ID" value="NZ_FNXY01000003.1"/>
</dbReference>
<evidence type="ECO:0000256" key="5">
    <source>
        <dbReference type="ARBA" id="ARBA00023136"/>
    </source>
</evidence>
<feature type="domain" description="ABC3 transporter permease C-terminal" evidence="7">
    <location>
        <begin position="275"/>
        <end position="393"/>
    </location>
</feature>
<evidence type="ECO:0000259" key="8">
    <source>
        <dbReference type="Pfam" id="PF12704"/>
    </source>
</evidence>
<comment type="subcellular location">
    <subcellularLocation>
        <location evidence="1">Cell membrane</location>
        <topology evidence="1">Multi-pass membrane protein</topology>
    </subcellularLocation>
</comment>
<evidence type="ECO:0000256" key="6">
    <source>
        <dbReference type="SAM" id="Phobius"/>
    </source>
</evidence>
<feature type="transmembrane region" description="Helical" evidence="6">
    <location>
        <begin position="756"/>
        <end position="776"/>
    </location>
</feature>
<keyword evidence="2" id="KW-1003">Cell membrane</keyword>
<dbReference type="OrthoDB" id="5933722at2"/>
<dbReference type="PANTHER" id="PTHR30572:SF18">
    <property type="entry name" value="ABC-TYPE MACROLIDE FAMILY EXPORT SYSTEM PERMEASE COMPONENT 2"/>
    <property type="match status" value="1"/>
</dbReference>
<dbReference type="InterPro" id="IPR025857">
    <property type="entry name" value="MacB_PCD"/>
</dbReference>
<dbReference type="EMBL" id="FNXY01000003">
    <property type="protein sequence ID" value="SEI82135.1"/>
    <property type="molecule type" value="Genomic_DNA"/>
</dbReference>
<name>A0A1H6U135_9BACT</name>
<dbReference type="GO" id="GO:0022857">
    <property type="term" value="F:transmembrane transporter activity"/>
    <property type="evidence" value="ECO:0007669"/>
    <property type="project" value="TreeGrafter"/>
</dbReference>
<evidence type="ECO:0000313" key="9">
    <source>
        <dbReference type="EMBL" id="SEI82135.1"/>
    </source>
</evidence>
<keyword evidence="3 6" id="KW-0812">Transmembrane</keyword>
<keyword evidence="10" id="KW-1185">Reference proteome</keyword>
<evidence type="ECO:0000256" key="3">
    <source>
        <dbReference type="ARBA" id="ARBA00022692"/>
    </source>
</evidence>
<feature type="domain" description="ABC3 transporter permease C-terminal" evidence="7">
    <location>
        <begin position="673"/>
        <end position="785"/>
    </location>
</feature>
<feature type="transmembrane region" description="Helical" evidence="6">
    <location>
        <begin position="269"/>
        <end position="297"/>
    </location>
</feature>
<dbReference type="AlphaFoldDB" id="A0A1H6U135"/>
<dbReference type="PANTHER" id="PTHR30572">
    <property type="entry name" value="MEMBRANE COMPONENT OF TRANSPORTER-RELATED"/>
    <property type="match status" value="1"/>
</dbReference>
<evidence type="ECO:0000259" key="7">
    <source>
        <dbReference type="Pfam" id="PF02687"/>
    </source>
</evidence>
<evidence type="ECO:0000256" key="1">
    <source>
        <dbReference type="ARBA" id="ARBA00004651"/>
    </source>
</evidence>
<keyword evidence="5 6" id="KW-0472">Membrane</keyword>
<dbReference type="Pfam" id="PF12704">
    <property type="entry name" value="MacB_PCD"/>
    <property type="match status" value="2"/>
</dbReference>
<feature type="transmembrane region" description="Helical" evidence="6">
    <location>
        <begin position="318"/>
        <end position="345"/>
    </location>
</feature>
<dbReference type="InterPro" id="IPR003838">
    <property type="entry name" value="ABC3_permease_C"/>
</dbReference>
<evidence type="ECO:0000256" key="2">
    <source>
        <dbReference type="ARBA" id="ARBA00022475"/>
    </source>
</evidence>
<dbReference type="Proteomes" id="UP000199532">
    <property type="component" value="Unassembled WGS sequence"/>
</dbReference>
<gene>
    <name evidence="9" type="ORF">SAMN04487995_2362</name>
</gene>
<accession>A0A1H6U135</accession>
<feature type="transmembrane region" description="Helical" evidence="6">
    <location>
        <begin position="21"/>
        <end position="41"/>
    </location>
</feature>
<dbReference type="STRING" id="408657.SAMN04487995_2362"/>
<feature type="domain" description="MacB-like periplasmic core" evidence="8">
    <location>
        <begin position="20"/>
        <end position="233"/>
    </location>
</feature>
<feature type="transmembrane region" description="Helical" evidence="6">
    <location>
        <begin position="412"/>
        <end position="433"/>
    </location>
</feature>
<dbReference type="InterPro" id="IPR050250">
    <property type="entry name" value="Macrolide_Exporter_MacB"/>
</dbReference>
<proteinExistence type="predicted"/>
<feature type="transmembrane region" description="Helical" evidence="6">
    <location>
        <begin position="670"/>
        <end position="694"/>
    </location>
</feature>
<evidence type="ECO:0000313" key="10">
    <source>
        <dbReference type="Proteomes" id="UP000199532"/>
    </source>
</evidence>
<feature type="domain" description="MacB-like periplasmic core" evidence="8">
    <location>
        <begin position="424"/>
        <end position="593"/>
    </location>
</feature>
<protein>
    <submittedName>
        <fullName evidence="9">Putative ABC transport system permease protein</fullName>
    </submittedName>
</protein>
<dbReference type="GO" id="GO:0005886">
    <property type="term" value="C:plasma membrane"/>
    <property type="evidence" value="ECO:0007669"/>
    <property type="project" value="UniProtKB-SubCell"/>
</dbReference>
<dbReference type="Pfam" id="PF02687">
    <property type="entry name" value="FtsX"/>
    <property type="match status" value="2"/>
</dbReference>
<reference evidence="9 10" key="1">
    <citation type="submission" date="2016-10" db="EMBL/GenBank/DDBJ databases">
        <authorList>
            <person name="de Groot N.N."/>
        </authorList>
    </citation>
    <scope>NUCLEOTIDE SEQUENCE [LARGE SCALE GENOMIC DNA]</scope>
    <source>
        <strain evidence="9 10">DSM 19938</strain>
    </source>
</reference>
<organism evidence="9 10">
    <name type="scientific">Dyadobacter koreensis</name>
    <dbReference type="NCBI Taxonomy" id="408657"/>
    <lineage>
        <taxon>Bacteria</taxon>
        <taxon>Pseudomonadati</taxon>
        <taxon>Bacteroidota</taxon>
        <taxon>Cytophagia</taxon>
        <taxon>Cytophagales</taxon>
        <taxon>Spirosomataceae</taxon>
        <taxon>Dyadobacter</taxon>
    </lineage>
</organism>
<evidence type="ECO:0000256" key="4">
    <source>
        <dbReference type="ARBA" id="ARBA00022989"/>
    </source>
</evidence>